<proteinExistence type="predicted"/>
<accession>A0A3M7IDQ1</accession>
<name>A0A3M7IDQ1_HORWE</name>
<feature type="non-terminal residue" evidence="1">
    <location>
        <position position="1"/>
    </location>
</feature>
<comment type="caution">
    <text evidence="1">The sequence shown here is derived from an EMBL/GenBank/DDBJ whole genome shotgun (WGS) entry which is preliminary data.</text>
</comment>
<dbReference type="AlphaFoldDB" id="A0A3M7IDQ1"/>
<dbReference type="Proteomes" id="UP000281677">
    <property type="component" value="Unassembled WGS sequence"/>
</dbReference>
<sequence length="74" mass="8245">AWDSRSSDQREGHPSIQASFLRLAIQFGHVCKSLPHVLLPSEMPAPHLGHEECVISFGALLSCRRGKCQCWSMN</sequence>
<reference evidence="1 2" key="1">
    <citation type="journal article" date="2018" name="BMC Genomics">
        <title>Genomic evidence for intraspecific hybridization in a clonal and extremely halotolerant yeast.</title>
        <authorList>
            <person name="Gostincar C."/>
            <person name="Stajich J.E."/>
            <person name="Zupancic J."/>
            <person name="Zalar P."/>
            <person name="Gunde-Cimerman N."/>
        </authorList>
    </citation>
    <scope>NUCLEOTIDE SEQUENCE [LARGE SCALE GENOMIC DNA]</scope>
    <source>
        <strain evidence="1 2">EXF-120</strain>
    </source>
</reference>
<protein>
    <submittedName>
        <fullName evidence="1">Uncharacterized protein</fullName>
    </submittedName>
</protein>
<gene>
    <name evidence="1" type="ORF">D0859_12475</name>
</gene>
<evidence type="ECO:0000313" key="2">
    <source>
        <dbReference type="Proteomes" id="UP000281677"/>
    </source>
</evidence>
<dbReference type="EMBL" id="QWIT01000482">
    <property type="protein sequence ID" value="RMZ23473.1"/>
    <property type="molecule type" value="Genomic_DNA"/>
</dbReference>
<evidence type="ECO:0000313" key="1">
    <source>
        <dbReference type="EMBL" id="RMZ23473.1"/>
    </source>
</evidence>
<organism evidence="1 2">
    <name type="scientific">Hortaea werneckii</name>
    <name type="common">Black yeast</name>
    <name type="synonym">Cladosporium werneckii</name>
    <dbReference type="NCBI Taxonomy" id="91943"/>
    <lineage>
        <taxon>Eukaryota</taxon>
        <taxon>Fungi</taxon>
        <taxon>Dikarya</taxon>
        <taxon>Ascomycota</taxon>
        <taxon>Pezizomycotina</taxon>
        <taxon>Dothideomycetes</taxon>
        <taxon>Dothideomycetidae</taxon>
        <taxon>Mycosphaerellales</taxon>
        <taxon>Teratosphaeriaceae</taxon>
        <taxon>Hortaea</taxon>
    </lineage>
</organism>